<dbReference type="RefSeq" id="XP_059602778.1">
    <property type="nucleotide sequence ID" value="XM_059745342.1"/>
</dbReference>
<dbReference type="VEuPathDB" id="FungiDB:An16g08400"/>
<sequence length="99" mass="11211">MDNNRNRKEHNKHEYTISIILRELTGKKKQQQQYLGGVIRVEEGKENWGHLAYLVLFSLPSDIKNISLSNSTIKKMDMDGCTDGSSGKGSNGELSMIKR</sequence>
<proteinExistence type="predicted"/>
<evidence type="ECO:0000256" key="1">
    <source>
        <dbReference type="SAM" id="MobiDB-lite"/>
    </source>
</evidence>
<evidence type="ECO:0000313" key="2">
    <source>
        <dbReference type="RefSeq" id="XP_059602778.1"/>
    </source>
</evidence>
<reference evidence="2" key="2">
    <citation type="submission" date="2025-08" db="UniProtKB">
        <authorList>
            <consortium name="RefSeq"/>
        </authorList>
    </citation>
    <scope>IDENTIFICATION</scope>
</reference>
<organism evidence="2">
    <name type="scientific">Aspergillus niger</name>
    <dbReference type="NCBI Taxonomy" id="5061"/>
    <lineage>
        <taxon>Eukaryota</taxon>
        <taxon>Fungi</taxon>
        <taxon>Dikarya</taxon>
        <taxon>Ascomycota</taxon>
        <taxon>Pezizomycotina</taxon>
        <taxon>Eurotiomycetes</taxon>
        <taxon>Eurotiomycetidae</taxon>
        <taxon>Eurotiales</taxon>
        <taxon>Aspergillaceae</taxon>
        <taxon>Aspergillus</taxon>
        <taxon>Aspergillus subgen. Circumdati</taxon>
    </lineage>
</organism>
<feature type="region of interest" description="Disordered" evidence="1">
    <location>
        <begin position="77"/>
        <end position="99"/>
    </location>
</feature>
<gene>
    <name evidence="2" type="ORF">An16g08400</name>
</gene>
<dbReference type="AlphaFoldDB" id="A0AAJ8E0D6"/>
<protein>
    <submittedName>
        <fullName evidence="2">Uncharacterized protein</fullName>
    </submittedName>
</protein>
<name>A0AAJ8E0D6_ASPNG</name>
<dbReference type="GeneID" id="84593529"/>
<dbReference type="KEGG" id="ang:An16g08400"/>
<reference evidence="2" key="1">
    <citation type="submission" date="2025-02" db="EMBL/GenBank/DDBJ databases">
        <authorList>
            <consortium name="NCBI Genome Project"/>
        </authorList>
    </citation>
    <scope>NUCLEOTIDE SEQUENCE</scope>
</reference>
<accession>A0AAJ8E0D6</accession>